<dbReference type="PROSITE" id="PS50088">
    <property type="entry name" value="ANK_REPEAT"/>
    <property type="match status" value="10"/>
</dbReference>
<dbReference type="PANTHER" id="PTHR24198">
    <property type="entry name" value="ANKYRIN REPEAT AND PROTEIN KINASE DOMAIN-CONTAINING PROTEIN"/>
    <property type="match status" value="1"/>
</dbReference>
<gene>
    <name evidence="8" type="ORF">Z519_06985</name>
</gene>
<dbReference type="Gene3D" id="3.40.50.300">
    <property type="entry name" value="P-loop containing nucleotide triphosphate hydrolases"/>
    <property type="match status" value="1"/>
</dbReference>
<dbReference type="SUPFAM" id="SSF48403">
    <property type="entry name" value="Ankyrin repeat"/>
    <property type="match status" value="2"/>
</dbReference>
<dbReference type="RefSeq" id="XP_016618672.1">
    <property type="nucleotide sequence ID" value="XM_016764722.1"/>
</dbReference>
<protein>
    <recommendedName>
        <fullName evidence="10">Fungal N-terminal domain-containing protein</fullName>
    </recommendedName>
</protein>
<dbReference type="GeneID" id="27699913"/>
<dbReference type="InterPro" id="IPR027417">
    <property type="entry name" value="P-loop_NTPase"/>
</dbReference>
<dbReference type="Pfam" id="PF00023">
    <property type="entry name" value="Ank"/>
    <property type="match status" value="1"/>
</dbReference>
<dbReference type="VEuPathDB" id="FungiDB:Z519_06985"/>
<proteinExistence type="predicted"/>
<dbReference type="OrthoDB" id="195446at2759"/>
<dbReference type="InterPro" id="IPR031348">
    <property type="entry name" value="PigL_N"/>
</dbReference>
<dbReference type="InterPro" id="IPR036770">
    <property type="entry name" value="Ankyrin_rpt-contain_sf"/>
</dbReference>
<dbReference type="Gene3D" id="1.25.40.20">
    <property type="entry name" value="Ankyrin repeat-containing domain"/>
    <property type="match status" value="2"/>
</dbReference>
<name>A0A0D2HFK9_CLAB1</name>
<reference evidence="8" key="1">
    <citation type="submission" date="2015-01" db="EMBL/GenBank/DDBJ databases">
        <title>The Genome Sequence of Cladophialophora bantiana CBS 173.52.</title>
        <authorList>
            <consortium name="The Broad Institute Genomics Platform"/>
            <person name="Cuomo C."/>
            <person name="de Hoog S."/>
            <person name="Gorbushina A."/>
            <person name="Stielow B."/>
            <person name="Teixiera M."/>
            <person name="Abouelleil A."/>
            <person name="Chapman S.B."/>
            <person name="Priest M."/>
            <person name="Young S.K."/>
            <person name="Wortman J."/>
            <person name="Nusbaum C."/>
            <person name="Birren B."/>
        </authorList>
    </citation>
    <scope>NUCLEOTIDE SEQUENCE [LARGE SCALE GENOMIC DNA]</scope>
    <source>
        <strain evidence="8">CBS 173.52</strain>
    </source>
</reference>
<sequence>MDGVSVASSIAGLVTLALQVSATIAIYVNSIKERSNTVRELHDELLLLGEVLGGLREFLESEKVKGRALDTQSVLSRAIRDCRQRMERIGDRLKPSDGGKVARAIDHLRWPFEQREVMQMVENLRRYTQTFQFAFTIEGFNLLSKTSEDATKGLQEMLLISKKMSELSAQMGRSTDESSKLAAQLEGIITLVPILARTAADVNEISQATRLAELREQERRTTDILDWLAPLSSLHKHRDLQVRRAEGTGRWFLEHPDFLHWAGDNNSKNDLLCVGGPGAGKSVLCSHAIDYLRAEFKDRDVAIAFYYYDYSDQQSQNPSNFARSLLRQLSSHGDIVPSAVAEFYQRTRNAVKDQTWFHDLLTITRRVVATFSQCFVIVDALDEADVQSQRSGFFEVIDAIRSSGGSTVKVLATLRPHILDLMAKFHEPATIDILANPGDIRQFLVQAIRDQPESEYLMDDKLKERVLNTLCENANGMFLLPALQIKTILDQITRADVKRTLLHLSTDLTHAFSSTIQRISTLPTARRDLACKTLMWLSHVRRPLTVRELQHAMALRLEDCDLDRDNFPSVRTIVDCCCGLVEVDYESLIIRLVHHSLEEYLRDHDHGLFNDANLIITRTCLKYMMLGSMRDLPYKKRTDFVMALEDVAFLQYAALEWGHHAYGVPAEKIKDLAIPLLSDSACLNTIARVRDLRTPDVRGWNDKAWAWAYSGGAGISLAAAFGLTELLKILIAANQYNLRLDARNMYGSTPLHEAALFGHQQVAEVLIENGANLLDTNYGQSTPLYLAVSYGQLEMVKLLLRHGRDQLDCPGPKGLTPLHKAVEQGDEEMVTTLLQAGALVGATDNQGTTALHVAAFRGHLSIAKLLVLAGAVVHVKDKESLCPLDYAATGGFTGVVAFLLENGGSMFHKGRELWTPLHRAARGGHTETVAFFLKRGANVMVADFKDNIPLHLAVRSGKIETARTLLEQNGDPDLKRAQLFAQDRKGSTPRVVAFFTAHYDIHKYLRTAEWQVQGITSPSSANQLTTAIEKGDLPAVRAHLDKDPDSLTSLDEDGQLPLHVALQENQKHIVEFLLSRGASVEAAGYHGWRALHIAASLGNLDLVDLCLAHGAEVNTRTNTNQTPLHKAASSHSIPVVRRLLSAGANPAAMNERGMTALHIAAHQNDITLVRMLVLEYGGEYGVDVLARDRQGMTAGMWAERSAHLDVSAFLRGEERKGKMRKRSSAAPAVQHQPQRTRTEEVGPPQTQIAGSVENLLDLKDVGDALGESVADGGDADDQEEVHSTRVIKNEDGSKSRDTQLIVSE</sequence>
<feature type="repeat" description="ANK" evidence="3">
    <location>
        <begin position="813"/>
        <end position="845"/>
    </location>
</feature>
<feature type="compositionally biased region" description="Basic and acidic residues" evidence="4">
    <location>
        <begin position="1280"/>
        <end position="1297"/>
    </location>
</feature>
<dbReference type="Pfam" id="PF12796">
    <property type="entry name" value="Ank_2"/>
    <property type="match status" value="5"/>
</dbReference>
<evidence type="ECO:0000256" key="3">
    <source>
        <dbReference type="PROSITE-ProRule" id="PRU00023"/>
    </source>
</evidence>
<feature type="region of interest" description="Disordered" evidence="4">
    <location>
        <begin position="1215"/>
        <end position="1246"/>
    </location>
</feature>
<feature type="domain" description="GPI inositol-deacylase winged helix" evidence="6">
    <location>
        <begin position="526"/>
        <end position="604"/>
    </location>
</feature>
<feature type="repeat" description="ANK" evidence="3">
    <location>
        <begin position="945"/>
        <end position="977"/>
    </location>
</feature>
<evidence type="ECO:0000256" key="4">
    <source>
        <dbReference type="SAM" id="MobiDB-lite"/>
    </source>
</evidence>
<feature type="repeat" description="ANK" evidence="3">
    <location>
        <begin position="746"/>
        <end position="778"/>
    </location>
</feature>
<feature type="repeat" description="ANK" evidence="3">
    <location>
        <begin position="846"/>
        <end position="878"/>
    </location>
</feature>
<evidence type="ECO:0000313" key="8">
    <source>
        <dbReference type="EMBL" id="KIW92003.1"/>
    </source>
</evidence>
<keyword evidence="2 3" id="KW-0040">ANK repeat</keyword>
<dbReference type="PANTHER" id="PTHR24198:SF165">
    <property type="entry name" value="ANKYRIN REPEAT-CONTAINING PROTEIN-RELATED"/>
    <property type="match status" value="1"/>
</dbReference>
<feature type="domain" description="Azaphilone pigments biosynthesis cluster protein L N-terminal" evidence="5">
    <location>
        <begin position="1"/>
        <end position="169"/>
    </location>
</feature>
<dbReference type="EMBL" id="KN846989">
    <property type="protein sequence ID" value="KIW92003.1"/>
    <property type="molecule type" value="Genomic_DNA"/>
</dbReference>
<feature type="repeat" description="ANK" evidence="3">
    <location>
        <begin position="1053"/>
        <end position="1085"/>
    </location>
</feature>
<evidence type="ECO:0008006" key="10">
    <source>
        <dbReference type="Google" id="ProtNLM"/>
    </source>
</evidence>
<organism evidence="8 9">
    <name type="scientific">Cladophialophora bantiana (strain ATCC 10958 / CBS 173.52 / CDC B-1940 / NIH 8579)</name>
    <name type="common">Xylohypha bantiana</name>
    <dbReference type="NCBI Taxonomy" id="1442370"/>
    <lineage>
        <taxon>Eukaryota</taxon>
        <taxon>Fungi</taxon>
        <taxon>Dikarya</taxon>
        <taxon>Ascomycota</taxon>
        <taxon>Pezizomycotina</taxon>
        <taxon>Eurotiomycetes</taxon>
        <taxon>Chaetothyriomycetidae</taxon>
        <taxon>Chaetothyriales</taxon>
        <taxon>Herpotrichiellaceae</taxon>
        <taxon>Cladophialophora</taxon>
    </lineage>
</organism>
<dbReference type="SMART" id="SM00248">
    <property type="entry name" value="ANK"/>
    <property type="match status" value="11"/>
</dbReference>
<dbReference type="Pfam" id="PF22939">
    <property type="entry name" value="WHD_GPIID"/>
    <property type="match status" value="1"/>
</dbReference>
<feature type="region of interest" description="Disordered" evidence="4">
    <location>
        <begin position="1263"/>
        <end position="1304"/>
    </location>
</feature>
<feature type="domain" description="Nephrocystin 3-like N-terminal" evidence="7">
    <location>
        <begin position="247"/>
        <end position="414"/>
    </location>
</feature>
<feature type="repeat" description="ANK" evidence="3">
    <location>
        <begin position="1119"/>
        <end position="1151"/>
    </location>
</feature>
<evidence type="ECO:0000313" key="9">
    <source>
        <dbReference type="Proteomes" id="UP000053789"/>
    </source>
</evidence>
<feature type="repeat" description="ANK" evidence="3">
    <location>
        <begin position="779"/>
        <end position="805"/>
    </location>
</feature>
<evidence type="ECO:0000259" key="5">
    <source>
        <dbReference type="Pfam" id="PF17111"/>
    </source>
</evidence>
<evidence type="ECO:0000259" key="7">
    <source>
        <dbReference type="Pfam" id="PF24883"/>
    </source>
</evidence>
<accession>A0A0D2HFK9</accession>
<dbReference type="InterPro" id="IPR002110">
    <property type="entry name" value="Ankyrin_rpt"/>
</dbReference>
<feature type="repeat" description="ANK" evidence="3">
    <location>
        <begin position="1152"/>
        <end position="1189"/>
    </location>
</feature>
<evidence type="ECO:0000259" key="6">
    <source>
        <dbReference type="Pfam" id="PF22939"/>
    </source>
</evidence>
<keyword evidence="1" id="KW-0677">Repeat</keyword>
<evidence type="ECO:0000256" key="2">
    <source>
        <dbReference type="ARBA" id="ARBA00023043"/>
    </source>
</evidence>
<evidence type="ECO:0000256" key="1">
    <source>
        <dbReference type="ARBA" id="ARBA00022737"/>
    </source>
</evidence>
<dbReference type="PRINTS" id="PR01415">
    <property type="entry name" value="ANKYRIN"/>
</dbReference>
<dbReference type="Pfam" id="PF17111">
    <property type="entry name" value="PigL_N"/>
    <property type="match status" value="1"/>
</dbReference>
<keyword evidence="9" id="KW-1185">Reference proteome</keyword>
<dbReference type="HOGENOM" id="CLU_000288_34_23_1"/>
<dbReference type="InterPro" id="IPR054471">
    <property type="entry name" value="GPIID_WHD"/>
</dbReference>
<feature type="repeat" description="ANK" evidence="3">
    <location>
        <begin position="912"/>
        <end position="944"/>
    </location>
</feature>
<dbReference type="InterPro" id="IPR056884">
    <property type="entry name" value="NPHP3-like_N"/>
</dbReference>
<dbReference type="Pfam" id="PF24883">
    <property type="entry name" value="NPHP3_N"/>
    <property type="match status" value="1"/>
</dbReference>
<dbReference type="Proteomes" id="UP000053789">
    <property type="component" value="Unassembled WGS sequence"/>
</dbReference>
<dbReference type="PROSITE" id="PS50297">
    <property type="entry name" value="ANK_REP_REGION"/>
    <property type="match status" value="10"/>
</dbReference>
<feature type="repeat" description="ANK" evidence="3">
    <location>
        <begin position="1086"/>
        <end position="1118"/>
    </location>
</feature>